<gene>
    <name evidence="1" type="ORF">DPMN_040302</name>
</gene>
<organism evidence="1 2">
    <name type="scientific">Dreissena polymorpha</name>
    <name type="common">Zebra mussel</name>
    <name type="synonym">Mytilus polymorpha</name>
    <dbReference type="NCBI Taxonomy" id="45954"/>
    <lineage>
        <taxon>Eukaryota</taxon>
        <taxon>Metazoa</taxon>
        <taxon>Spiralia</taxon>
        <taxon>Lophotrochozoa</taxon>
        <taxon>Mollusca</taxon>
        <taxon>Bivalvia</taxon>
        <taxon>Autobranchia</taxon>
        <taxon>Heteroconchia</taxon>
        <taxon>Euheterodonta</taxon>
        <taxon>Imparidentia</taxon>
        <taxon>Neoheterodontei</taxon>
        <taxon>Myida</taxon>
        <taxon>Dreissenoidea</taxon>
        <taxon>Dreissenidae</taxon>
        <taxon>Dreissena</taxon>
    </lineage>
</organism>
<dbReference type="Proteomes" id="UP000828390">
    <property type="component" value="Unassembled WGS sequence"/>
</dbReference>
<accession>A0A9D4CXF6</accession>
<evidence type="ECO:0000313" key="2">
    <source>
        <dbReference type="Proteomes" id="UP000828390"/>
    </source>
</evidence>
<dbReference type="AlphaFoldDB" id="A0A9D4CXF6"/>
<name>A0A9D4CXF6_DREPO</name>
<comment type="caution">
    <text evidence="1">The sequence shown here is derived from an EMBL/GenBank/DDBJ whole genome shotgun (WGS) entry which is preliminary data.</text>
</comment>
<keyword evidence="2" id="KW-1185">Reference proteome</keyword>
<reference evidence="1" key="2">
    <citation type="submission" date="2020-11" db="EMBL/GenBank/DDBJ databases">
        <authorList>
            <person name="McCartney M.A."/>
            <person name="Auch B."/>
            <person name="Kono T."/>
            <person name="Mallez S."/>
            <person name="Becker A."/>
            <person name="Gohl D.M."/>
            <person name="Silverstein K.A.T."/>
            <person name="Koren S."/>
            <person name="Bechman K.B."/>
            <person name="Herman A."/>
            <person name="Abrahante J.E."/>
            <person name="Garbe J."/>
        </authorList>
    </citation>
    <scope>NUCLEOTIDE SEQUENCE</scope>
    <source>
        <strain evidence="1">Duluth1</strain>
        <tissue evidence="1">Whole animal</tissue>
    </source>
</reference>
<reference evidence="1" key="1">
    <citation type="journal article" date="2019" name="bioRxiv">
        <title>The Genome of the Zebra Mussel, Dreissena polymorpha: A Resource for Invasive Species Research.</title>
        <authorList>
            <person name="McCartney M.A."/>
            <person name="Auch B."/>
            <person name="Kono T."/>
            <person name="Mallez S."/>
            <person name="Zhang Y."/>
            <person name="Obille A."/>
            <person name="Becker A."/>
            <person name="Abrahante J.E."/>
            <person name="Garbe J."/>
            <person name="Badalamenti J.P."/>
            <person name="Herman A."/>
            <person name="Mangelson H."/>
            <person name="Liachko I."/>
            <person name="Sullivan S."/>
            <person name="Sone E.D."/>
            <person name="Koren S."/>
            <person name="Silverstein K.A.T."/>
            <person name="Beckman K.B."/>
            <person name="Gohl D.M."/>
        </authorList>
    </citation>
    <scope>NUCLEOTIDE SEQUENCE</scope>
    <source>
        <strain evidence="1">Duluth1</strain>
        <tissue evidence="1">Whole animal</tissue>
    </source>
</reference>
<proteinExistence type="predicted"/>
<sequence length="50" mass="6003">MERTYGDWGFKKYQSIDHVQHIVIQIFLAVNRFKPKFAMVGDVKWLPSNY</sequence>
<dbReference type="EMBL" id="JAIWYP010000011">
    <property type="protein sequence ID" value="KAH3733864.1"/>
    <property type="molecule type" value="Genomic_DNA"/>
</dbReference>
<protein>
    <submittedName>
        <fullName evidence="1">Uncharacterized protein</fullName>
    </submittedName>
</protein>
<evidence type="ECO:0000313" key="1">
    <source>
        <dbReference type="EMBL" id="KAH3733864.1"/>
    </source>
</evidence>